<evidence type="ECO:0000256" key="2">
    <source>
        <dbReference type="PROSITE-ProRule" id="PRU00335"/>
    </source>
</evidence>
<dbReference type="SUPFAM" id="SSF46689">
    <property type="entry name" value="Homeodomain-like"/>
    <property type="match status" value="1"/>
</dbReference>
<evidence type="ECO:0000313" key="5">
    <source>
        <dbReference type="EMBL" id="MSC33053.1"/>
    </source>
</evidence>
<dbReference type="PROSITE" id="PS50977">
    <property type="entry name" value="HTH_TETR_2"/>
    <property type="match status" value="1"/>
</dbReference>
<sequence length="250" mass="29330">MTGKEDATMNERNAQLKKSRMNRYFIDAVISLADTLPVDAITLRQVADAAGYNSATLYNYFQNMNQLIAFTLIDRMSRIWVEASQLQTKCDSSLYHYLGQWLAQCRESFQHPRLFLYFFQMEDKTKIYQCIPDYFAVFPEIQEQLNPKLSAQIQETDFIKKNQNILLPCVEDGYFRAEDVDSLIAAADILFGGILLQILRHRNDPATPIHYTQVFFRFLHSFTDAYLQKQSPESEQFYNQVERWNTRLPK</sequence>
<evidence type="ECO:0000256" key="1">
    <source>
        <dbReference type="ARBA" id="ARBA00023125"/>
    </source>
</evidence>
<organism evidence="4 6">
    <name type="scientific">Holdemania massiliensis</name>
    <dbReference type="NCBI Taxonomy" id="1468449"/>
    <lineage>
        <taxon>Bacteria</taxon>
        <taxon>Bacillati</taxon>
        <taxon>Bacillota</taxon>
        <taxon>Erysipelotrichia</taxon>
        <taxon>Erysipelotrichales</taxon>
        <taxon>Erysipelotrichaceae</taxon>
        <taxon>Holdemania</taxon>
    </lineage>
</organism>
<dbReference type="OrthoDB" id="5366068at2"/>
<dbReference type="Proteomes" id="UP000480929">
    <property type="component" value="Unassembled WGS sequence"/>
</dbReference>
<feature type="domain" description="HTH tetR-type" evidence="3">
    <location>
        <begin position="19"/>
        <end position="79"/>
    </location>
</feature>
<keyword evidence="1 2" id="KW-0238">DNA-binding</keyword>
<dbReference type="Pfam" id="PF00440">
    <property type="entry name" value="TetR_N"/>
    <property type="match status" value="1"/>
</dbReference>
<dbReference type="InterPro" id="IPR001647">
    <property type="entry name" value="HTH_TetR"/>
</dbReference>
<protein>
    <submittedName>
        <fullName evidence="4">TetR family transcriptional regulator</fullName>
    </submittedName>
</protein>
<dbReference type="EMBL" id="WKPI01000011">
    <property type="protein sequence ID" value="MSC33053.1"/>
    <property type="molecule type" value="Genomic_DNA"/>
</dbReference>
<comment type="caution">
    <text evidence="4">The sequence shown here is derived from an EMBL/GenBank/DDBJ whole genome shotgun (WGS) entry which is preliminary data.</text>
</comment>
<keyword evidence="7" id="KW-1185">Reference proteome</keyword>
<dbReference type="AlphaFoldDB" id="A0A6N7S6X6"/>
<reference evidence="6 7" key="1">
    <citation type="journal article" date="2019" name="Nat. Med.">
        <title>A library of human gut bacterial isolates paired with longitudinal multiomics data enables mechanistic microbiome research.</title>
        <authorList>
            <person name="Poyet M."/>
            <person name="Groussin M."/>
            <person name="Gibbons S.M."/>
            <person name="Avila-Pacheco J."/>
            <person name="Jiang X."/>
            <person name="Kearney S.M."/>
            <person name="Perrotta A.R."/>
            <person name="Berdy B."/>
            <person name="Zhao S."/>
            <person name="Lieberman T.D."/>
            <person name="Swanson P.K."/>
            <person name="Smith M."/>
            <person name="Roesemann S."/>
            <person name="Alexander J.E."/>
            <person name="Rich S.A."/>
            <person name="Livny J."/>
            <person name="Vlamakis H."/>
            <person name="Clish C."/>
            <person name="Bullock K."/>
            <person name="Deik A."/>
            <person name="Scott J."/>
            <person name="Pierce K.A."/>
            <person name="Xavier R.J."/>
            <person name="Alm E.J."/>
        </authorList>
    </citation>
    <scope>NUCLEOTIDE SEQUENCE [LARGE SCALE GENOMIC DNA]</scope>
    <source>
        <strain evidence="4 6">BIOML-A4</strain>
        <strain evidence="5 7">BIOML-A5</strain>
    </source>
</reference>
<dbReference type="Gene3D" id="1.10.357.10">
    <property type="entry name" value="Tetracycline Repressor, domain 2"/>
    <property type="match status" value="1"/>
</dbReference>
<dbReference type="GO" id="GO:0003677">
    <property type="term" value="F:DNA binding"/>
    <property type="evidence" value="ECO:0007669"/>
    <property type="project" value="UniProtKB-UniRule"/>
</dbReference>
<dbReference type="EMBL" id="WKPJ01000010">
    <property type="protein sequence ID" value="MSA89375.1"/>
    <property type="molecule type" value="Genomic_DNA"/>
</dbReference>
<accession>A0A6N7S6X6</accession>
<gene>
    <name evidence="5" type="ORF">GKD88_07955</name>
    <name evidence="4" type="ORF">GKE08_08550</name>
</gene>
<dbReference type="InterPro" id="IPR009057">
    <property type="entry name" value="Homeodomain-like_sf"/>
</dbReference>
<evidence type="ECO:0000313" key="6">
    <source>
        <dbReference type="Proteomes" id="UP000433575"/>
    </source>
</evidence>
<feature type="DNA-binding region" description="H-T-H motif" evidence="2">
    <location>
        <begin position="42"/>
        <end position="61"/>
    </location>
</feature>
<proteinExistence type="predicted"/>
<evidence type="ECO:0000259" key="3">
    <source>
        <dbReference type="PROSITE" id="PS50977"/>
    </source>
</evidence>
<dbReference type="Proteomes" id="UP000433575">
    <property type="component" value="Unassembled WGS sequence"/>
</dbReference>
<name>A0A6N7S6X6_9FIRM</name>
<evidence type="ECO:0000313" key="7">
    <source>
        <dbReference type="Proteomes" id="UP000480929"/>
    </source>
</evidence>
<evidence type="ECO:0000313" key="4">
    <source>
        <dbReference type="EMBL" id="MSA89375.1"/>
    </source>
</evidence>